<dbReference type="Pfam" id="PF00156">
    <property type="entry name" value="Pribosyltran"/>
    <property type="match status" value="1"/>
</dbReference>
<dbReference type="Gene3D" id="3.40.50.2020">
    <property type="match status" value="1"/>
</dbReference>
<feature type="domain" description="Phosphoribosyltransferase" evidence="2">
    <location>
        <begin position="152"/>
        <end position="240"/>
    </location>
</feature>
<protein>
    <submittedName>
        <fullName evidence="3">Amidophosphoribosyltransferase</fullName>
    </submittedName>
</protein>
<comment type="similarity">
    <text evidence="1">Belongs to the ComF/GntX family.</text>
</comment>
<evidence type="ECO:0000259" key="2">
    <source>
        <dbReference type="Pfam" id="PF00156"/>
    </source>
</evidence>
<dbReference type="CDD" id="cd06223">
    <property type="entry name" value="PRTases_typeI"/>
    <property type="match status" value="1"/>
</dbReference>
<dbReference type="PANTHER" id="PTHR47505:SF1">
    <property type="entry name" value="DNA UTILIZATION PROTEIN YHGH"/>
    <property type="match status" value="1"/>
</dbReference>
<dbReference type="Proteomes" id="UP000612362">
    <property type="component" value="Unassembled WGS sequence"/>
</dbReference>
<dbReference type="RefSeq" id="WP_220194706.1">
    <property type="nucleotide sequence ID" value="NZ_BNJF01000001.1"/>
</dbReference>
<keyword evidence="4" id="KW-1185">Reference proteome</keyword>
<sequence>MSSSSPFPWLALLKYSSQQALDLIFPPHCVSCSQGGHHLCPTCQKHIYAQELTTQLPCPRCSHASNKACLISPPQGHVHTISAFGPYAGPLRACIKALKYDGEIHLSEILGALLAHTYQRYQLEADLFIPVPLHPTRQRQRGFNQALLLARVCSQLTGVPLDEGIIRQRPTSAQVGMNASLRYQNVMGAFIYLSPPATPHLSNRKIIIIDDVCTTGATLDACARPLLVAGASSVSGLVLASSGRRH</sequence>
<evidence type="ECO:0000313" key="4">
    <source>
        <dbReference type="Proteomes" id="UP000612362"/>
    </source>
</evidence>
<accession>A0A8J3I270</accession>
<evidence type="ECO:0000256" key="1">
    <source>
        <dbReference type="ARBA" id="ARBA00008007"/>
    </source>
</evidence>
<reference evidence="3" key="1">
    <citation type="submission" date="2020-10" db="EMBL/GenBank/DDBJ databases">
        <title>Taxonomic study of unclassified bacteria belonging to the class Ktedonobacteria.</title>
        <authorList>
            <person name="Yabe S."/>
            <person name="Wang C.M."/>
            <person name="Zheng Y."/>
            <person name="Sakai Y."/>
            <person name="Cavaletti L."/>
            <person name="Monciardini P."/>
            <person name="Donadio S."/>
        </authorList>
    </citation>
    <scope>NUCLEOTIDE SEQUENCE</scope>
    <source>
        <strain evidence="3">SOSP1-1</strain>
    </source>
</reference>
<comment type="caution">
    <text evidence="3">The sequence shown here is derived from an EMBL/GenBank/DDBJ whole genome shotgun (WGS) entry which is preliminary data.</text>
</comment>
<organism evidence="3 4">
    <name type="scientific">Ktedonospora formicarum</name>
    <dbReference type="NCBI Taxonomy" id="2778364"/>
    <lineage>
        <taxon>Bacteria</taxon>
        <taxon>Bacillati</taxon>
        <taxon>Chloroflexota</taxon>
        <taxon>Ktedonobacteria</taxon>
        <taxon>Ktedonobacterales</taxon>
        <taxon>Ktedonobacteraceae</taxon>
        <taxon>Ktedonospora</taxon>
    </lineage>
</organism>
<dbReference type="InterPro" id="IPR051910">
    <property type="entry name" value="ComF/GntX_DNA_util-trans"/>
</dbReference>
<gene>
    <name evidence="3" type="ORF">KSX_35310</name>
</gene>
<evidence type="ECO:0000313" key="3">
    <source>
        <dbReference type="EMBL" id="GHO45368.1"/>
    </source>
</evidence>
<dbReference type="AlphaFoldDB" id="A0A8J3I270"/>
<dbReference type="EMBL" id="BNJF01000001">
    <property type="protein sequence ID" value="GHO45368.1"/>
    <property type="molecule type" value="Genomic_DNA"/>
</dbReference>
<proteinExistence type="inferred from homology"/>
<name>A0A8J3I270_9CHLR</name>
<dbReference type="InterPro" id="IPR000836">
    <property type="entry name" value="PRTase_dom"/>
</dbReference>
<dbReference type="PANTHER" id="PTHR47505">
    <property type="entry name" value="DNA UTILIZATION PROTEIN YHGH"/>
    <property type="match status" value="1"/>
</dbReference>
<dbReference type="SUPFAM" id="SSF53271">
    <property type="entry name" value="PRTase-like"/>
    <property type="match status" value="1"/>
</dbReference>
<dbReference type="InterPro" id="IPR029057">
    <property type="entry name" value="PRTase-like"/>
</dbReference>